<evidence type="ECO:0008006" key="4">
    <source>
        <dbReference type="Google" id="ProtNLM"/>
    </source>
</evidence>
<feature type="region of interest" description="Disordered" evidence="1">
    <location>
        <begin position="1"/>
        <end position="21"/>
    </location>
</feature>
<dbReference type="Proteomes" id="UP000451471">
    <property type="component" value="Unassembled WGS sequence"/>
</dbReference>
<name>A0A6B0GMU2_9EURY</name>
<gene>
    <name evidence="2" type="ORF">GQS65_02890</name>
</gene>
<evidence type="ECO:0000313" key="2">
    <source>
        <dbReference type="EMBL" id="MWG33445.1"/>
    </source>
</evidence>
<dbReference type="EMBL" id="WSZK01000007">
    <property type="protein sequence ID" value="MWG33445.1"/>
    <property type="molecule type" value="Genomic_DNA"/>
</dbReference>
<evidence type="ECO:0000256" key="1">
    <source>
        <dbReference type="SAM" id="MobiDB-lite"/>
    </source>
</evidence>
<dbReference type="InterPro" id="IPR012340">
    <property type="entry name" value="NA-bd_OB-fold"/>
</dbReference>
<sequence length="136" mass="14588">MSNRPEQGQRAASDDESERLTHERWTRALEAGEPMGLSCGDCGYVTGTPKAACVRCGSRDVSTVSLPTSGTVYTKSTIEIAPGNQGRGYQIALIDLGDARMLGRIADGDHVEIDDTVELTGTYEYDGDIVGVFEAR</sequence>
<dbReference type="SUPFAM" id="SSF50249">
    <property type="entry name" value="Nucleic acid-binding proteins"/>
    <property type="match status" value="1"/>
</dbReference>
<evidence type="ECO:0000313" key="3">
    <source>
        <dbReference type="Proteomes" id="UP000451471"/>
    </source>
</evidence>
<dbReference type="RefSeq" id="WP_158203175.1">
    <property type="nucleotide sequence ID" value="NZ_WSZK01000007.1"/>
</dbReference>
<dbReference type="OrthoDB" id="9573at2157"/>
<dbReference type="InterPro" id="IPR052513">
    <property type="entry name" value="Thioester_dehydratase-like"/>
</dbReference>
<dbReference type="Gene3D" id="6.10.30.10">
    <property type="match status" value="1"/>
</dbReference>
<reference evidence="2 3" key="1">
    <citation type="submission" date="2019-12" db="EMBL/GenBank/DDBJ databases">
        <title>Halocatena pleomorpha gen. nov. sp. nov., an extremely halophilic archaeon of family Halobacteriaceae isolated from saltpan soil.</title>
        <authorList>
            <person name="Pal Y."/>
            <person name="Verma A."/>
            <person name="Krishnamurthi S."/>
            <person name="Kumar P."/>
        </authorList>
    </citation>
    <scope>NUCLEOTIDE SEQUENCE [LARGE SCALE GENOMIC DNA]</scope>
    <source>
        <strain evidence="2 3">JCM 16495</strain>
    </source>
</reference>
<accession>A0A6B0GMU2</accession>
<organism evidence="2 3">
    <name type="scientific">Halomarina oriensis</name>
    <dbReference type="NCBI Taxonomy" id="671145"/>
    <lineage>
        <taxon>Archaea</taxon>
        <taxon>Methanobacteriati</taxon>
        <taxon>Methanobacteriota</taxon>
        <taxon>Stenosarchaea group</taxon>
        <taxon>Halobacteria</taxon>
        <taxon>Halobacteriales</taxon>
        <taxon>Natronomonadaceae</taxon>
        <taxon>Halomarina</taxon>
    </lineage>
</organism>
<dbReference type="PANTHER" id="PTHR34075:SF5">
    <property type="entry name" value="BLR3430 PROTEIN"/>
    <property type="match status" value="1"/>
</dbReference>
<keyword evidence="3" id="KW-1185">Reference proteome</keyword>
<comment type="caution">
    <text evidence="2">The sequence shown here is derived from an EMBL/GenBank/DDBJ whole genome shotgun (WGS) entry which is preliminary data.</text>
</comment>
<dbReference type="PANTHER" id="PTHR34075">
    <property type="entry name" value="BLR3430 PROTEIN"/>
    <property type="match status" value="1"/>
</dbReference>
<dbReference type="AlphaFoldDB" id="A0A6B0GMU2"/>
<proteinExistence type="predicted"/>
<protein>
    <recommendedName>
        <fullName evidence="4">DUF35 domain-containing protein</fullName>
    </recommendedName>
</protein>